<feature type="compositionally biased region" description="Basic and acidic residues" evidence="1">
    <location>
        <begin position="123"/>
        <end position="132"/>
    </location>
</feature>
<feature type="compositionally biased region" description="Basic and acidic residues" evidence="1">
    <location>
        <begin position="89"/>
        <end position="105"/>
    </location>
</feature>
<accession>A0A3S9A7R3</accession>
<dbReference type="Proteomes" id="UP000272528">
    <property type="component" value="Chromosome"/>
</dbReference>
<dbReference type="InterPro" id="IPR015402">
    <property type="entry name" value="DUF1980"/>
</dbReference>
<protein>
    <submittedName>
        <fullName evidence="5">TIGR03943 family protein</fullName>
    </submittedName>
</protein>
<name>A0A3S9A7R3_9BACL</name>
<dbReference type="EMBL" id="CP034437">
    <property type="protein sequence ID" value="AZN41819.1"/>
    <property type="molecule type" value="Genomic_DNA"/>
</dbReference>
<dbReference type="OrthoDB" id="9770408at2"/>
<dbReference type="Pfam" id="PF09323">
    <property type="entry name" value="DUF1980"/>
    <property type="match status" value="1"/>
</dbReference>
<keyword evidence="2" id="KW-1133">Transmembrane helix</keyword>
<organism evidence="5 6">
    <name type="scientific">Paenibacillus albus</name>
    <dbReference type="NCBI Taxonomy" id="2495582"/>
    <lineage>
        <taxon>Bacteria</taxon>
        <taxon>Bacillati</taxon>
        <taxon>Bacillota</taxon>
        <taxon>Bacilli</taxon>
        <taxon>Bacillales</taxon>
        <taxon>Paenibacillaceae</taxon>
        <taxon>Paenibacillus</taxon>
    </lineage>
</organism>
<evidence type="ECO:0000259" key="3">
    <source>
        <dbReference type="Pfam" id="PF09323"/>
    </source>
</evidence>
<dbReference type="NCBIfam" id="TIGR03943">
    <property type="entry name" value="TIGR03943 family putative permease subunit"/>
    <property type="match status" value="1"/>
</dbReference>
<feature type="transmembrane region" description="Helical" evidence="2">
    <location>
        <begin position="31"/>
        <end position="55"/>
    </location>
</feature>
<gene>
    <name evidence="5" type="ORF">EJC50_20715</name>
</gene>
<feature type="domain" description="DUF1980" evidence="3">
    <location>
        <begin position="2"/>
        <end position="172"/>
    </location>
</feature>
<dbReference type="InterPro" id="IPR048493">
    <property type="entry name" value="DUF1980_N"/>
</dbReference>
<keyword evidence="2" id="KW-0812">Transmembrane</keyword>
<feature type="compositionally biased region" description="Basic and acidic residues" evidence="1">
    <location>
        <begin position="67"/>
        <end position="81"/>
    </location>
</feature>
<feature type="domain" description="DUF1980" evidence="4">
    <location>
        <begin position="198"/>
        <end position="337"/>
    </location>
</feature>
<dbReference type="AlphaFoldDB" id="A0A3S9A7R3"/>
<dbReference type="InterPro" id="IPR052955">
    <property type="entry name" value="UPF0703_membrane_permease"/>
</dbReference>
<dbReference type="PANTHER" id="PTHR40047">
    <property type="entry name" value="UPF0703 PROTEIN YCGQ"/>
    <property type="match status" value="1"/>
</dbReference>
<evidence type="ECO:0000313" key="6">
    <source>
        <dbReference type="Proteomes" id="UP000272528"/>
    </source>
</evidence>
<dbReference type="InterPro" id="IPR048447">
    <property type="entry name" value="DUF1980_C"/>
</dbReference>
<feature type="region of interest" description="Disordered" evidence="1">
    <location>
        <begin position="67"/>
        <end position="132"/>
    </location>
</feature>
<reference evidence="6" key="1">
    <citation type="submission" date="2018-12" db="EMBL/GenBank/DDBJ databases">
        <title>Genome sequence of Peanibacillus sp.</title>
        <authorList>
            <person name="Subramani G."/>
            <person name="Srinivasan S."/>
            <person name="Kim M.K."/>
        </authorList>
    </citation>
    <scope>NUCLEOTIDE SEQUENCE [LARGE SCALE GENOMIC DNA]</scope>
    <source>
        <strain evidence="6">18JY67-1</strain>
    </source>
</reference>
<dbReference type="KEGG" id="palb:EJC50_20715"/>
<dbReference type="Pfam" id="PF21537">
    <property type="entry name" value="DUF1980_C"/>
    <property type="match status" value="1"/>
</dbReference>
<keyword evidence="6" id="KW-1185">Reference proteome</keyword>
<feature type="transmembrane region" description="Helical" evidence="2">
    <location>
        <begin position="141"/>
        <end position="159"/>
    </location>
</feature>
<dbReference type="PANTHER" id="PTHR40047:SF1">
    <property type="entry name" value="UPF0703 PROTEIN YCGQ"/>
    <property type="match status" value="1"/>
</dbReference>
<evidence type="ECO:0000313" key="5">
    <source>
        <dbReference type="EMBL" id="AZN41819.1"/>
    </source>
</evidence>
<keyword evidence="2" id="KW-0472">Membrane</keyword>
<dbReference type="RefSeq" id="WP_126017525.1">
    <property type="nucleotide sequence ID" value="NZ_CP034437.1"/>
</dbReference>
<sequence length="337" mass="39114">MIRLYILAGFSCLFLMMHLNGNLNKYINTKYAYLSESAIVLLGILFVFEFVRLYAKEREANRRKTRELLGVDKREGDEHSGHAHHNHAHDHEHTHVQDHVHEHVGHSHHHDNHDHHGHSHAHHDHDHHGHSHDEPIRWKRYLGYGILIFPLITGFFLPVQTLDSSFVKAKGFSFPNFDASADNPGFHQFLKPDTSVFYGKQGYAKVSKEELGEFEKMKNVDLNDVNYLKGLESIYNFPNTFTGRTVSFDGFIYKGEQVEGNHYFVFRFGFIHCVADSGVFGMLVDFPSDASFHDDDWVHVTGKLNWSFYQPFKQTIPELTVSKWNAIPKPKDPYVYR</sequence>
<proteinExistence type="predicted"/>
<evidence type="ECO:0000256" key="2">
    <source>
        <dbReference type="SAM" id="Phobius"/>
    </source>
</evidence>
<feature type="compositionally biased region" description="Basic residues" evidence="1">
    <location>
        <begin position="106"/>
        <end position="122"/>
    </location>
</feature>
<evidence type="ECO:0000259" key="4">
    <source>
        <dbReference type="Pfam" id="PF21537"/>
    </source>
</evidence>
<evidence type="ECO:0000256" key="1">
    <source>
        <dbReference type="SAM" id="MobiDB-lite"/>
    </source>
</evidence>